<dbReference type="InterPro" id="IPR056594">
    <property type="entry name" value="AT5G49610-like_b-prop"/>
</dbReference>
<evidence type="ECO:0000259" key="1">
    <source>
        <dbReference type="Pfam" id="PF00646"/>
    </source>
</evidence>
<name>A0A0D9VEA9_9ORYZ</name>
<protein>
    <recommendedName>
        <fullName evidence="5">F-box domain-containing protein</fullName>
    </recommendedName>
</protein>
<dbReference type="STRING" id="77586.A0A0D9VEA9"/>
<evidence type="ECO:0008006" key="5">
    <source>
        <dbReference type="Google" id="ProtNLM"/>
    </source>
</evidence>
<feature type="domain" description="F-box" evidence="1">
    <location>
        <begin position="11"/>
        <end position="46"/>
    </location>
</feature>
<reference evidence="4" key="2">
    <citation type="submission" date="2013-12" db="EMBL/GenBank/DDBJ databases">
        <authorList>
            <person name="Yu Y."/>
            <person name="Lee S."/>
            <person name="de Baynast K."/>
            <person name="Wissotski M."/>
            <person name="Liu L."/>
            <person name="Talag J."/>
            <person name="Goicoechea J."/>
            <person name="Angelova A."/>
            <person name="Jetty R."/>
            <person name="Kudrna D."/>
            <person name="Golser W."/>
            <person name="Rivera L."/>
            <person name="Zhang J."/>
            <person name="Wing R."/>
        </authorList>
    </citation>
    <scope>NUCLEOTIDE SEQUENCE</scope>
</reference>
<evidence type="ECO:0000259" key="2">
    <source>
        <dbReference type="Pfam" id="PF23635"/>
    </source>
</evidence>
<reference evidence="3 4" key="1">
    <citation type="submission" date="2012-08" db="EMBL/GenBank/DDBJ databases">
        <title>Oryza genome evolution.</title>
        <authorList>
            <person name="Wing R.A."/>
        </authorList>
    </citation>
    <scope>NUCLEOTIDE SEQUENCE</scope>
</reference>
<dbReference type="EnsemblPlants" id="LPERR02G09020.1">
    <property type="protein sequence ID" value="LPERR02G09020.1"/>
    <property type="gene ID" value="LPERR02G09020"/>
</dbReference>
<evidence type="ECO:0000313" key="3">
    <source>
        <dbReference type="EnsemblPlants" id="LPERR02G09020.1"/>
    </source>
</evidence>
<dbReference type="Proteomes" id="UP000032180">
    <property type="component" value="Chromosome 2"/>
</dbReference>
<dbReference type="SUPFAM" id="SSF81383">
    <property type="entry name" value="F-box domain"/>
    <property type="match status" value="1"/>
</dbReference>
<dbReference type="InterPro" id="IPR036047">
    <property type="entry name" value="F-box-like_dom_sf"/>
</dbReference>
<feature type="domain" description="F-box protein AT5G49610-like beta-propeller" evidence="2">
    <location>
        <begin position="102"/>
        <end position="347"/>
    </location>
</feature>
<dbReference type="InterPro" id="IPR001810">
    <property type="entry name" value="F-box_dom"/>
</dbReference>
<dbReference type="Gramene" id="LPERR02G09020.1">
    <property type="protein sequence ID" value="LPERR02G09020.1"/>
    <property type="gene ID" value="LPERR02G09020"/>
</dbReference>
<organism evidence="3 4">
    <name type="scientific">Leersia perrieri</name>
    <dbReference type="NCBI Taxonomy" id="77586"/>
    <lineage>
        <taxon>Eukaryota</taxon>
        <taxon>Viridiplantae</taxon>
        <taxon>Streptophyta</taxon>
        <taxon>Embryophyta</taxon>
        <taxon>Tracheophyta</taxon>
        <taxon>Spermatophyta</taxon>
        <taxon>Magnoliopsida</taxon>
        <taxon>Liliopsida</taxon>
        <taxon>Poales</taxon>
        <taxon>Poaceae</taxon>
        <taxon>BOP clade</taxon>
        <taxon>Oryzoideae</taxon>
        <taxon>Oryzeae</taxon>
        <taxon>Oryzinae</taxon>
        <taxon>Leersia</taxon>
    </lineage>
</organism>
<dbReference type="Pfam" id="PF00646">
    <property type="entry name" value="F-box"/>
    <property type="match status" value="1"/>
</dbReference>
<evidence type="ECO:0000313" key="4">
    <source>
        <dbReference type="Proteomes" id="UP000032180"/>
    </source>
</evidence>
<reference evidence="3" key="3">
    <citation type="submission" date="2015-04" db="UniProtKB">
        <authorList>
            <consortium name="EnsemblPlants"/>
        </authorList>
    </citation>
    <scope>IDENTIFICATION</scope>
</reference>
<proteinExistence type="predicted"/>
<dbReference type="Pfam" id="PF23635">
    <property type="entry name" value="Beta-prop_AT5G49610-like"/>
    <property type="match status" value="1"/>
</dbReference>
<dbReference type="eggNOG" id="ENOG502R4Q4">
    <property type="taxonomic scope" value="Eukaryota"/>
</dbReference>
<dbReference type="PANTHER" id="PTHR32133">
    <property type="entry name" value="OS07G0120400 PROTEIN"/>
    <property type="match status" value="1"/>
</dbReference>
<dbReference type="AlphaFoldDB" id="A0A0D9VEA9"/>
<keyword evidence="4" id="KW-1185">Reference proteome</keyword>
<dbReference type="HOGENOM" id="CLU_017945_2_2_1"/>
<sequence length="370" mass="40969">MAAPHPLLEDDDLLGEILLRLPPRPSSLPRASAFCSRWRRLLTSDTSFLRRFRARHRRDAPLLGVFEEDVFFTPTMDPPDRIPSNGARFSLPLDQNGEDHRVVGCRDGLVLILEPWRRYFLVWDPVSDELRHVAFPPELDLIQKAEYNGAVFRAGGGGFPFEVVLVGSDKQRAFGCVYSSEASKWGNLISSPLPPLVNGIDTEVAGVLIGDSLYWQFSGIWGGHFLQFDLNKQRLAMIDVPMNLSGGNLQQFCVMPAEDGSLGINATIWRAKTAVSEGIVSGWMMEKTIDLDKLLSLNLQEQGESNPFLVGLAEDHNVIFLGSTAGVFMVHLKSMEFKKVSEVCGDKLVFPFAGVYAAGMAINDGNVEDD</sequence>
<accession>A0A0D9VEA9</accession>
<dbReference type="PANTHER" id="PTHR32133:SF134">
    <property type="entry name" value="OS05G0320100 PROTEIN"/>
    <property type="match status" value="1"/>
</dbReference>